<keyword evidence="9" id="KW-1185">Reference proteome</keyword>
<evidence type="ECO:0000313" key="9">
    <source>
        <dbReference type="Proteomes" id="UP001152422"/>
    </source>
</evidence>
<accession>A0A9X4L308</accession>
<keyword evidence="6 7" id="KW-0472">Membrane</keyword>
<keyword evidence="4" id="KW-0204">Cytolysis</keyword>
<comment type="subcellular location">
    <subcellularLocation>
        <location evidence="1">Cell membrane</location>
        <topology evidence="1">Multi-pass membrane protein</topology>
    </subcellularLocation>
</comment>
<protein>
    <submittedName>
        <fullName evidence="8">CidA/LrgA family protein</fullName>
    </submittedName>
</protein>
<dbReference type="Pfam" id="PF03788">
    <property type="entry name" value="LrgA"/>
    <property type="match status" value="1"/>
</dbReference>
<keyword evidence="5 7" id="KW-1133">Transmembrane helix</keyword>
<keyword evidence="2" id="KW-1003">Cell membrane</keyword>
<comment type="caution">
    <text evidence="8">The sequence shown here is derived from an EMBL/GenBank/DDBJ whole genome shotgun (WGS) entry which is preliminary data.</text>
</comment>
<feature type="transmembrane region" description="Helical" evidence="7">
    <location>
        <begin position="36"/>
        <end position="56"/>
    </location>
</feature>
<dbReference type="PANTHER" id="PTHR33931">
    <property type="entry name" value="HOLIN-LIKE PROTEIN CIDA-RELATED"/>
    <property type="match status" value="1"/>
</dbReference>
<name>A0A9X4L308_9STAP</name>
<dbReference type="InterPro" id="IPR005538">
    <property type="entry name" value="LrgA/CidA"/>
</dbReference>
<proteinExistence type="predicted"/>
<dbReference type="GO" id="GO:0005886">
    <property type="term" value="C:plasma membrane"/>
    <property type="evidence" value="ECO:0007669"/>
    <property type="project" value="UniProtKB-SubCell"/>
</dbReference>
<sequence length="131" mass="14594">MIKMQMSLKVVRVLFQILMIMAITYAGNVLQSVLHIPIAGSIVGLILFFLLLQFKIIPSQWVSKGSNFFLTTMVFFFVPSVVGVMDVVSEINLNFILFFAMIILGTCCVALISGFIAEKMVRTTEYGNGQD</sequence>
<evidence type="ECO:0000256" key="7">
    <source>
        <dbReference type="SAM" id="Phobius"/>
    </source>
</evidence>
<evidence type="ECO:0000313" key="8">
    <source>
        <dbReference type="EMBL" id="MDG0845522.1"/>
    </source>
</evidence>
<feature type="transmembrane region" description="Helical" evidence="7">
    <location>
        <begin position="68"/>
        <end position="89"/>
    </location>
</feature>
<reference evidence="8" key="1">
    <citation type="submission" date="2022-05" db="EMBL/GenBank/DDBJ databases">
        <title>Comparative genomics of Staphylococcus equorum isolates.</title>
        <authorList>
            <person name="Luelf R.H."/>
        </authorList>
    </citation>
    <scope>NUCLEOTIDE SEQUENCE</scope>
    <source>
        <strain evidence="8">TMW 2.2497</strain>
    </source>
</reference>
<dbReference type="EMBL" id="JAMBQA010000002">
    <property type="protein sequence ID" value="MDG0845522.1"/>
    <property type="molecule type" value="Genomic_DNA"/>
</dbReference>
<gene>
    <name evidence="8" type="ORF">M4L89_04740</name>
</gene>
<evidence type="ECO:0000256" key="6">
    <source>
        <dbReference type="ARBA" id="ARBA00023136"/>
    </source>
</evidence>
<feature type="transmembrane region" description="Helical" evidence="7">
    <location>
        <begin position="95"/>
        <end position="117"/>
    </location>
</feature>
<evidence type="ECO:0000256" key="1">
    <source>
        <dbReference type="ARBA" id="ARBA00004651"/>
    </source>
</evidence>
<dbReference type="Proteomes" id="UP001152422">
    <property type="component" value="Unassembled WGS sequence"/>
</dbReference>
<evidence type="ECO:0000256" key="3">
    <source>
        <dbReference type="ARBA" id="ARBA00022692"/>
    </source>
</evidence>
<evidence type="ECO:0000256" key="5">
    <source>
        <dbReference type="ARBA" id="ARBA00022989"/>
    </source>
</evidence>
<dbReference type="PANTHER" id="PTHR33931:SF2">
    <property type="entry name" value="HOLIN-LIKE PROTEIN CIDA"/>
    <property type="match status" value="1"/>
</dbReference>
<evidence type="ECO:0000256" key="2">
    <source>
        <dbReference type="ARBA" id="ARBA00022475"/>
    </source>
</evidence>
<dbReference type="AlphaFoldDB" id="A0A9X4L308"/>
<dbReference type="GO" id="GO:0031640">
    <property type="term" value="P:killing of cells of another organism"/>
    <property type="evidence" value="ECO:0007669"/>
    <property type="project" value="UniProtKB-KW"/>
</dbReference>
<organism evidence="8 9">
    <name type="scientific">Staphylococcus equorum</name>
    <dbReference type="NCBI Taxonomy" id="246432"/>
    <lineage>
        <taxon>Bacteria</taxon>
        <taxon>Bacillati</taxon>
        <taxon>Bacillota</taxon>
        <taxon>Bacilli</taxon>
        <taxon>Bacillales</taxon>
        <taxon>Staphylococcaceae</taxon>
        <taxon>Staphylococcus</taxon>
    </lineage>
</organism>
<evidence type="ECO:0000256" key="4">
    <source>
        <dbReference type="ARBA" id="ARBA00022852"/>
    </source>
</evidence>
<keyword evidence="3 7" id="KW-0812">Transmembrane</keyword>